<accession>A0A4S8L7P9</accession>
<sequence length="145" mass="16171">MTAWSSLPYELKKEIISNVAHSTLPSACLALGPDCLLECQSLLFSSVYIDNLLTLELIARSYAANEALPPYLRSLHVDCATLLGQGDGEMVLERIPTIFRDCFGLTHFTVSSYFVSLGTDASVRHGYDHALWRTMKWVEIPTVYP</sequence>
<reference evidence="1 2" key="1">
    <citation type="journal article" date="2019" name="Nat. Ecol. Evol.">
        <title>Megaphylogeny resolves global patterns of mushroom evolution.</title>
        <authorList>
            <person name="Varga T."/>
            <person name="Krizsan K."/>
            <person name="Foldi C."/>
            <person name="Dima B."/>
            <person name="Sanchez-Garcia M."/>
            <person name="Sanchez-Ramirez S."/>
            <person name="Szollosi G.J."/>
            <person name="Szarkandi J.G."/>
            <person name="Papp V."/>
            <person name="Albert L."/>
            <person name="Andreopoulos W."/>
            <person name="Angelini C."/>
            <person name="Antonin V."/>
            <person name="Barry K.W."/>
            <person name="Bougher N.L."/>
            <person name="Buchanan P."/>
            <person name="Buyck B."/>
            <person name="Bense V."/>
            <person name="Catcheside P."/>
            <person name="Chovatia M."/>
            <person name="Cooper J."/>
            <person name="Damon W."/>
            <person name="Desjardin D."/>
            <person name="Finy P."/>
            <person name="Geml J."/>
            <person name="Haridas S."/>
            <person name="Hughes K."/>
            <person name="Justo A."/>
            <person name="Karasinski D."/>
            <person name="Kautmanova I."/>
            <person name="Kiss B."/>
            <person name="Kocsube S."/>
            <person name="Kotiranta H."/>
            <person name="LaButti K.M."/>
            <person name="Lechner B.E."/>
            <person name="Liimatainen K."/>
            <person name="Lipzen A."/>
            <person name="Lukacs Z."/>
            <person name="Mihaltcheva S."/>
            <person name="Morgado L.N."/>
            <person name="Niskanen T."/>
            <person name="Noordeloos M.E."/>
            <person name="Ohm R.A."/>
            <person name="Ortiz-Santana B."/>
            <person name="Ovrebo C."/>
            <person name="Racz N."/>
            <person name="Riley R."/>
            <person name="Savchenko A."/>
            <person name="Shiryaev A."/>
            <person name="Soop K."/>
            <person name="Spirin V."/>
            <person name="Szebenyi C."/>
            <person name="Tomsovsky M."/>
            <person name="Tulloss R.E."/>
            <person name="Uehling J."/>
            <person name="Grigoriev I.V."/>
            <person name="Vagvolgyi C."/>
            <person name="Papp T."/>
            <person name="Martin F.M."/>
            <person name="Miettinen O."/>
            <person name="Hibbett D.S."/>
            <person name="Nagy L.G."/>
        </authorList>
    </citation>
    <scope>NUCLEOTIDE SEQUENCE [LARGE SCALE GENOMIC DNA]</scope>
    <source>
        <strain evidence="1 2">CBS 962.96</strain>
    </source>
</reference>
<dbReference type="Proteomes" id="UP000297245">
    <property type="component" value="Unassembled WGS sequence"/>
</dbReference>
<dbReference type="AlphaFoldDB" id="A0A4S8L7P9"/>
<proteinExistence type="predicted"/>
<organism evidence="1 2">
    <name type="scientific">Dendrothele bispora (strain CBS 962.96)</name>
    <dbReference type="NCBI Taxonomy" id="1314807"/>
    <lineage>
        <taxon>Eukaryota</taxon>
        <taxon>Fungi</taxon>
        <taxon>Dikarya</taxon>
        <taxon>Basidiomycota</taxon>
        <taxon>Agaricomycotina</taxon>
        <taxon>Agaricomycetes</taxon>
        <taxon>Agaricomycetidae</taxon>
        <taxon>Agaricales</taxon>
        <taxon>Agaricales incertae sedis</taxon>
        <taxon>Dendrothele</taxon>
    </lineage>
</organism>
<gene>
    <name evidence="1" type="ORF">K435DRAFT_870166</name>
</gene>
<evidence type="ECO:0008006" key="3">
    <source>
        <dbReference type="Google" id="ProtNLM"/>
    </source>
</evidence>
<dbReference type="EMBL" id="ML179593">
    <property type="protein sequence ID" value="THU84541.1"/>
    <property type="molecule type" value="Genomic_DNA"/>
</dbReference>
<protein>
    <recommendedName>
        <fullName evidence="3">F-box domain-containing protein</fullName>
    </recommendedName>
</protein>
<evidence type="ECO:0000313" key="2">
    <source>
        <dbReference type="Proteomes" id="UP000297245"/>
    </source>
</evidence>
<keyword evidence="2" id="KW-1185">Reference proteome</keyword>
<evidence type="ECO:0000313" key="1">
    <source>
        <dbReference type="EMBL" id="THU84541.1"/>
    </source>
</evidence>
<name>A0A4S8L7P9_DENBC</name>